<dbReference type="GO" id="GO:0051083">
    <property type="term" value="P:'de novo' cotranslational protein folding"/>
    <property type="evidence" value="ECO:0007669"/>
    <property type="project" value="TreeGrafter"/>
</dbReference>
<keyword evidence="11" id="KW-0963">Cytoplasm</keyword>
<feature type="domain" description="Trigger factor C-terminal" evidence="14">
    <location>
        <begin position="260"/>
        <end position="420"/>
    </location>
</feature>
<dbReference type="InterPro" id="IPR037041">
    <property type="entry name" value="Trigger_fac_C_sf"/>
</dbReference>
<evidence type="ECO:0000256" key="3">
    <source>
        <dbReference type="ARBA" id="ARBA00013194"/>
    </source>
</evidence>
<dbReference type="OrthoDB" id="9767721at2"/>
<dbReference type="Pfam" id="PF05697">
    <property type="entry name" value="Trigger_N"/>
    <property type="match status" value="1"/>
</dbReference>
<keyword evidence="7 11" id="KW-0143">Chaperone</keyword>
<keyword evidence="9 11" id="KW-0131">Cell cycle</keyword>
<evidence type="ECO:0000256" key="9">
    <source>
        <dbReference type="ARBA" id="ARBA00023306"/>
    </source>
</evidence>
<dbReference type="InterPro" id="IPR008881">
    <property type="entry name" value="Trigger_fac_ribosome-bd_bac"/>
</dbReference>
<dbReference type="GO" id="GO:0043335">
    <property type="term" value="P:protein unfolding"/>
    <property type="evidence" value="ECO:0007669"/>
    <property type="project" value="TreeGrafter"/>
</dbReference>
<proteinExistence type="inferred from homology"/>
<feature type="compositionally biased region" description="Acidic residues" evidence="12">
    <location>
        <begin position="441"/>
        <end position="454"/>
    </location>
</feature>
<dbReference type="PANTHER" id="PTHR30560:SF3">
    <property type="entry name" value="TRIGGER FACTOR-LIKE PROTEIN TIG, CHLOROPLASTIC"/>
    <property type="match status" value="1"/>
</dbReference>
<comment type="subcellular location">
    <subcellularLocation>
        <location evidence="11">Cytoplasm</location>
    </subcellularLocation>
    <text evidence="11">About half TF is bound to the ribosome near the polypeptide exit tunnel while the other half is free in the cytoplasm.</text>
</comment>
<comment type="similarity">
    <text evidence="2 11">Belongs to the FKBP-type PPIase family. Tig subfamily.</text>
</comment>
<comment type="catalytic activity">
    <reaction evidence="1 11">
        <text>[protein]-peptidylproline (omega=180) = [protein]-peptidylproline (omega=0)</text>
        <dbReference type="Rhea" id="RHEA:16237"/>
        <dbReference type="Rhea" id="RHEA-COMP:10747"/>
        <dbReference type="Rhea" id="RHEA-COMP:10748"/>
        <dbReference type="ChEBI" id="CHEBI:83833"/>
        <dbReference type="ChEBI" id="CHEBI:83834"/>
        <dbReference type="EC" id="5.2.1.8"/>
    </reaction>
</comment>
<evidence type="ECO:0000259" key="14">
    <source>
        <dbReference type="Pfam" id="PF05698"/>
    </source>
</evidence>
<evidence type="ECO:0000256" key="2">
    <source>
        <dbReference type="ARBA" id="ARBA00005464"/>
    </source>
</evidence>
<evidence type="ECO:0000313" key="16">
    <source>
        <dbReference type="Proteomes" id="UP000650511"/>
    </source>
</evidence>
<dbReference type="NCBIfam" id="TIGR00115">
    <property type="entry name" value="tig"/>
    <property type="match status" value="1"/>
</dbReference>
<dbReference type="PIRSF" id="PIRSF003095">
    <property type="entry name" value="Trigger_factor"/>
    <property type="match status" value="1"/>
</dbReference>
<accession>A0A8J3A8R3</accession>
<dbReference type="EMBL" id="BMHA01000007">
    <property type="protein sequence ID" value="GGI06779.1"/>
    <property type="molecule type" value="Genomic_DNA"/>
</dbReference>
<dbReference type="InterPro" id="IPR005215">
    <property type="entry name" value="Trig_fac"/>
</dbReference>
<evidence type="ECO:0000256" key="8">
    <source>
        <dbReference type="ARBA" id="ARBA00023235"/>
    </source>
</evidence>
<reference evidence="15" key="1">
    <citation type="journal article" date="2014" name="Int. J. Syst. Evol. Microbiol.">
        <title>Complete genome sequence of Corynebacterium casei LMG S-19264T (=DSM 44701T), isolated from a smear-ripened cheese.</title>
        <authorList>
            <consortium name="US DOE Joint Genome Institute (JGI-PGF)"/>
            <person name="Walter F."/>
            <person name="Albersmeier A."/>
            <person name="Kalinowski J."/>
            <person name="Ruckert C."/>
        </authorList>
    </citation>
    <scope>NUCLEOTIDE SEQUENCE</scope>
    <source>
        <strain evidence="15">CGMCC 1.14988</strain>
    </source>
</reference>
<comment type="function">
    <text evidence="11">Involved in protein export. Acts as a chaperone by maintaining the newly synthesized protein in an open conformation. Functions as a peptidyl-prolyl cis-trans isomerase.</text>
</comment>
<feature type="region of interest" description="Disordered" evidence="12">
    <location>
        <begin position="441"/>
        <end position="489"/>
    </location>
</feature>
<dbReference type="Gene3D" id="3.10.50.40">
    <property type="match status" value="1"/>
</dbReference>
<comment type="domain">
    <text evidence="11">Consists of 3 domains; the N-terminus binds the ribosome, the middle domain has PPIase activity, while the C-terminus has intrinsic chaperone activity on its own.</text>
</comment>
<dbReference type="Gene3D" id="3.30.70.1050">
    <property type="entry name" value="Trigger factor ribosome-binding domain"/>
    <property type="match status" value="1"/>
</dbReference>
<organism evidence="15 16">
    <name type="scientific">Egicoccus halophilus</name>
    <dbReference type="NCBI Taxonomy" id="1670830"/>
    <lineage>
        <taxon>Bacteria</taxon>
        <taxon>Bacillati</taxon>
        <taxon>Actinomycetota</taxon>
        <taxon>Nitriliruptoria</taxon>
        <taxon>Egicoccales</taxon>
        <taxon>Egicoccaceae</taxon>
        <taxon>Egicoccus</taxon>
    </lineage>
</organism>
<keyword evidence="6 11" id="KW-0697">Rotamase</keyword>
<evidence type="ECO:0000256" key="1">
    <source>
        <dbReference type="ARBA" id="ARBA00000971"/>
    </source>
</evidence>
<keyword evidence="8 11" id="KW-0413">Isomerase</keyword>
<dbReference type="PANTHER" id="PTHR30560">
    <property type="entry name" value="TRIGGER FACTOR CHAPERONE AND PEPTIDYL-PROLYL CIS/TRANS ISOMERASE"/>
    <property type="match status" value="1"/>
</dbReference>
<name>A0A8J3A8R3_9ACTN</name>
<dbReference type="AlphaFoldDB" id="A0A8J3A8R3"/>
<sequence length="489" mass="53840">MKTSVESLDPVKVKLTVEVEPKRVKQAFDRAARELAKQVSLPGFRPGKAPRRLLEQRFGEGVIAQTAMENSLSDYYVEALRSEEIDAVAQPEVDVETFDEAEGCTFTATIEVRPSFDPPAHDGISVTFPEWDVDDEDVDEQLEQLRERFAEVDEVERAAQDGDLATLDLRVEVEGSELESARVEDALYEIGSQGVTPKLDEELVGKSAGDEFSYEDALPEEYPEHGGEQATFFVTVKDVREKTLPELDDDFAQTASGFDTLDELKRDLRNSLLRRRVEQAQHELRGRILEAYLARVDVPLPPSMVEADKQGRIHQLEHQAERFGIEVDQLFAMEETSREEFEANAQTQAEETVKAQLVLDALSSTLELDLQPGDIDQEIVRHAQSNGVSPQEIARVIQQQGSLPALVGDILRRKTIDAIVASAQVEGGPSDEVLIELGLLDDPDATEAGDTPDAEGERSDAEVADTPDAAAAEVDTEAAADEDADGARS</sequence>
<evidence type="ECO:0000313" key="15">
    <source>
        <dbReference type="EMBL" id="GGI06779.1"/>
    </source>
</evidence>
<reference evidence="15" key="2">
    <citation type="submission" date="2020-09" db="EMBL/GenBank/DDBJ databases">
        <authorList>
            <person name="Sun Q."/>
            <person name="Zhou Y."/>
        </authorList>
    </citation>
    <scope>NUCLEOTIDE SEQUENCE</scope>
    <source>
        <strain evidence="15">CGMCC 1.14988</strain>
    </source>
</reference>
<dbReference type="GO" id="GO:0051301">
    <property type="term" value="P:cell division"/>
    <property type="evidence" value="ECO:0007669"/>
    <property type="project" value="UniProtKB-KW"/>
</dbReference>
<dbReference type="InterPro" id="IPR046357">
    <property type="entry name" value="PPIase_dom_sf"/>
</dbReference>
<dbReference type="HAMAP" id="MF_00303">
    <property type="entry name" value="Trigger_factor_Tig"/>
    <property type="match status" value="1"/>
</dbReference>
<dbReference type="GO" id="GO:0005737">
    <property type="term" value="C:cytoplasm"/>
    <property type="evidence" value="ECO:0007669"/>
    <property type="project" value="UniProtKB-SubCell"/>
</dbReference>
<dbReference type="GO" id="GO:0044183">
    <property type="term" value="F:protein folding chaperone"/>
    <property type="evidence" value="ECO:0007669"/>
    <property type="project" value="TreeGrafter"/>
</dbReference>
<dbReference type="GO" id="GO:0043022">
    <property type="term" value="F:ribosome binding"/>
    <property type="evidence" value="ECO:0007669"/>
    <property type="project" value="TreeGrafter"/>
</dbReference>
<dbReference type="SUPFAM" id="SSF54534">
    <property type="entry name" value="FKBP-like"/>
    <property type="match status" value="1"/>
</dbReference>
<evidence type="ECO:0000259" key="13">
    <source>
        <dbReference type="Pfam" id="PF05697"/>
    </source>
</evidence>
<dbReference type="Pfam" id="PF05698">
    <property type="entry name" value="Trigger_C"/>
    <property type="match status" value="1"/>
</dbReference>
<dbReference type="SUPFAM" id="SSF102735">
    <property type="entry name" value="Trigger factor ribosome-binding domain"/>
    <property type="match status" value="1"/>
</dbReference>
<dbReference type="InterPro" id="IPR027304">
    <property type="entry name" value="Trigger_fact/SurA_dom_sf"/>
</dbReference>
<evidence type="ECO:0000256" key="7">
    <source>
        <dbReference type="ARBA" id="ARBA00023186"/>
    </source>
</evidence>
<feature type="domain" description="Trigger factor ribosome-binding bacterial" evidence="13">
    <location>
        <begin position="1"/>
        <end position="145"/>
    </location>
</feature>
<dbReference type="InterPro" id="IPR008880">
    <property type="entry name" value="Trigger_fac_C"/>
</dbReference>
<evidence type="ECO:0000256" key="4">
    <source>
        <dbReference type="ARBA" id="ARBA00016902"/>
    </source>
</evidence>
<dbReference type="InterPro" id="IPR036611">
    <property type="entry name" value="Trigger_fac_ribosome-bd_sf"/>
</dbReference>
<evidence type="ECO:0000256" key="10">
    <source>
        <dbReference type="ARBA" id="ARBA00029986"/>
    </source>
</evidence>
<dbReference type="RefSeq" id="WP_130649086.1">
    <property type="nucleotide sequence ID" value="NZ_BMHA01000007.1"/>
</dbReference>
<dbReference type="EC" id="5.2.1.8" evidence="3 11"/>
<dbReference type="SUPFAM" id="SSF109998">
    <property type="entry name" value="Triger factor/SurA peptide-binding domain-like"/>
    <property type="match status" value="1"/>
</dbReference>
<dbReference type="GO" id="GO:0003755">
    <property type="term" value="F:peptidyl-prolyl cis-trans isomerase activity"/>
    <property type="evidence" value="ECO:0007669"/>
    <property type="project" value="UniProtKB-UniRule"/>
</dbReference>
<feature type="compositionally biased region" description="Low complexity" evidence="12">
    <location>
        <begin position="464"/>
        <end position="473"/>
    </location>
</feature>
<feature type="compositionally biased region" description="Acidic residues" evidence="12">
    <location>
        <begin position="474"/>
        <end position="489"/>
    </location>
</feature>
<protein>
    <recommendedName>
        <fullName evidence="4 11">Trigger factor</fullName>
        <shortName evidence="11">TF</shortName>
        <ecNumber evidence="3 11">5.2.1.8</ecNumber>
    </recommendedName>
    <alternativeName>
        <fullName evidence="10 11">PPIase</fullName>
    </alternativeName>
</protein>
<evidence type="ECO:0000256" key="6">
    <source>
        <dbReference type="ARBA" id="ARBA00023110"/>
    </source>
</evidence>
<comment type="caution">
    <text evidence="15">The sequence shown here is derived from an EMBL/GenBank/DDBJ whole genome shotgun (WGS) entry which is preliminary data.</text>
</comment>
<dbReference type="GO" id="GO:0015031">
    <property type="term" value="P:protein transport"/>
    <property type="evidence" value="ECO:0007669"/>
    <property type="project" value="UniProtKB-UniRule"/>
</dbReference>
<evidence type="ECO:0000256" key="5">
    <source>
        <dbReference type="ARBA" id="ARBA00022618"/>
    </source>
</evidence>
<evidence type="ECO:0000256" key="11">
    <source>
        <dbReference type="HAMAP-Rule" id="MF_00303"/>
    </source>
</evidence>
<keyword evidence="5 11" id="KW-0132">Cell division</keyword>
<dbReference type="Proteomes" id="UP000650511">
    <property type="component" value="Unassembled WGS sequence"/>
</dbReference>
<evidence type="ECO:0000256" key="12">
    <source>
        <dbReference type="SAM" id="MobiDB-lite"/>
    </source>
</evidence>
<keyword evidence="16" id="KW-1185">Reference proteome</keyword>
<dbReference type="Gene3D" id="1.10.3120.10">
    <property type="entry name" value="Trigger factor, C-terminal domain"/>
    <property type="match status" value="1"/>
</dbReference>
<gene>
    <name evidence="11 15" type="primary">tig</name>
    <name evidence="15" type="ORF">GCM10011354_20800</name>
</gene>